<proteinExistence type="predicted"/>
<evidence type="ECO:0000259" key="10">
    <source>
        <dbReference type="PROSITE" id="PS50109"/>
    </source>
</evidence>
<dbReference type="InterPro" id="IPR004358">
    <property type="entry name" value="Sig_transdc_His_kin-like_C"/>
</dbReference>
<evidence type="ECO:0000256" key="5">
    <source>
        <dbReference type="ARBA" id="ARBA00022741"/>
    </source>
</evidence>
<organism evidence="11 12">
    <name type="scientific">Leptonema illini</name>
    <dbReference type="NCBI Taxonomy" id="183"/>
    <lineage>
        <taxon>Bacteria</taxon>
        <taxon>Pseudomonadati</taxon>
        <taxon>Spirochaetota</taxon>
        <taxon>Spirochaetia</taxon>
        <taxon>Leptospirales</taxon>
        <taxon>Leptospiraceae</taxon>
        <taxon>Leptonema</taxon>
    </lineage>
</organism>
<keyword evidence="8" id="KW-0902">Two-component regulatory system</keyword>
<dbReference type="InterPro" id="IPR005467">
    <property type="entry name" value="His_kinase_dom"/>
</dbReference>
<evidence type="ECO:0000256" key="2">
    <source>
        <dbReference type="ARBA" id="ARBA00012438"/>
    </source>
</evidence>
<dbReference type="GO" id="GO:0005524">
    <property type="term" value="F:ATP binding"/>
    <property type="evidence" value="ECO:0007669"/>
    <property type="project" value="UniProtKB-KW"/>
</dbReference>
<evidence type="ECO:0000256" key="1">
    <source>
        <dbReference type="ARBA" id="ARBA00000085"/>
    </source>
</evidence>
<dbReference type="Proteomes" id="UP000460298">
    <property type="component" value="Unassembled WGS sequence"/>
</dbReference>
<dbReference type="SMART" id="SM00388">
    <property type="entry name" value="HisKA"/>
    <property type="match status" value="1"/>
</dbReference>
<dbReference type="AlphaFoldDB" id="A0A833H1E5"/>
<keyword evidence="9" id="KW-0175">Coiled coil</keyword>
<evidence type="ECO:0000256" key="6">
    <source>
        <dbReference type="ARBA" id="ARBA00022777"/>
    </source>
</evidence>
<dbReference type="InterPro" id="IPR036097">
    <property type="entry name" value="HisK_dim/P_sf"/>
</dbReference>
<dbReference type="SUPFAM" id="SSF47384">
    <property type="entry name" value="Homodimeric domain of signal transducing histidine kinase"/>
    <property type="match status" value="1"/>
</dbReference>
<evidence type="ECO:0000256" key="7">
    <source>
        <dbReference type="ARBA" id="ARBA00022840"/>
    </source>
</evidence>
<keyword evidence="5" id="KW-0547">Nucleotide-binding</keyword>
<keyword evidence="6" id="KW-0418">Kinase</keyword>
<dbReference type="EMBL" id="WBUI01000012">
    <property type="protein sequence ID" value="KAB2931766.1"/>
    <property type="molecule type" value="Genomic_DNA"/>
</dbReference>
<sequence length="257" mass="28600">MWRCAIIAMNDSQEPFTLPVLAAGLVHEVKNPLSAIHLHLQLLENQVLQVEDEELRAQMKRRVEIIKREILGLNQTLQEFIRLIRSETRAIAAAGLNEIVEQVVQLLAPQAGRSQIRLETNTGAVPDHLQMDASFLKQTLVNLILNSIQAYETVDDNRDRLIVVTTGTESGRFFLRVEDNGAGILPEDREKIFEPFFTTKVHGSGLGLSLVRKMMMEMGGHVDLVSSPGKGTRFTLYFDGGAKALPEPAEIQGHEAV</sequence>
<reference evidence="11 12" key="1">
    <citation type="submission" date="2019-10" db="EMBL/GenBank/DDBJ databases">
        <title>Extracellular Electron Transfer in a Candidatus Methanoperedens spp. Enrichment Culture.</title>
        <authorList>
            <person name="Berger S."/>
            <person name="Rangel Shaw D."/>
            <person name="Berben T."/>
            <person name="In 'T Zandt M."/>
            <person name="Frank J."/>
            <person name="Reimann J."/>
            <person name="Jetten M.S.M."/>
            <person name="Welte C.U."/>
        </authorList>
    </citation>
    <scope>NUCLEOTIDE SEQUENCE [LARGE SCALE GENOMIC DNA]</scope>
    <source>
        <strain evidence="11">SB12</strain>
    </source>
</reference>
<gene>
    <name evidence="11" type="ORF">F9K24_12600</name>
</gene>
<dbReference type="InterPro" id="IPR003594">
    <property type="entry name" value="HATPase_dom"/>
</dbReference>
<feature type="coiled-coil region" evidence="9">
    <location>
        <begin position="40"/>
        <end position="76"/>
    </location>
</feature>
<dbReference type="InterPro" id="IPR036890">
    <property type="entry name" value="HATPase_C_sf"/>
</dbReference>
<dbReference type="Gene3D" id="3.30.565.10">
    <property type="entry name" value="Histidine kinase-like ATPase, C-terminal domain"/>
    <property type="match status" value="1"/>
</dbReference>
<dbReference type="Gene3D" id="1.10.287.130">
    <property type="match status" value="1"/>
</dbReference>
<evidence type="ECO:0000313" key="11">
    <source>
        <dbReference type="EMBL" id="KAB2931766.1"/>
    </source>
</evidence>
<dbReference type="Pfam" id="PF02518">
    <property type="entry name" value="HATPase_c"/>
    <property type="match status" value="1"/>
</dbReference>
<evidence type="ECO:0000256" key="9">
    <source>
        <dbReference type="SAM" id="Coils"/>
    </source>
</evidence>
<protein>
    <recommendedName>
        <fullName evidence="2">histidine kinase</fullName>
        <ecNumber evidence="2">2.7.13.3</ecNumber>
    </recommendedName>
</protein>
<dbReference type="Pfam" id="PF00512">
    <property type="entry name" value="HisKA"/>
    <property type="match status" value="1"/>
</dbReference>
<dbReference type="PROSITE" id="PS50109">
    <property type="entry name" value="HIS_KIN"/>
    <property type="match status" value="1"/>
</dbReference>
<accession>A0A833H1E5</accession>
<dbReference type="InterPro" id="IPR003661">
    <property type="entry name" value="HisK_dim/P_dom"/>
</dbReference>
<keyword evidence="4" id="KW-0808">Transferase</keyword>
<dbReference type="GO" id="GO:0000155">
    <property type="term" value="F:phosphorelay sensor kinase activity"/>
    <property type="evidence" value="ECO:0007669"/>
    <property type="project" value="InterPro"/>
</dbReference>
<feature type="domain" description="Histidine kinase" evidence="10">
    <location>
        <begin position="24"/>
        <end position="242"/>
    </location>
</feature>
<evidence type="ECO:0000313" key="12">
    <source>
        <dbReference type="Proteomes" id="UP000460298"/>
    </source>
</evidence>
<dbReference type="PANTHER" id="PTHR43065:SF10">
    <property type="entry name" value="PEROXIDE STRESS-ACTIVATED HISTIDINE KINASE MAK3"/>
    <property type="match status" value="1"/>
</dbReference>
<dbReference type="PANTHER" id="PTHR43065">
    <property type="entry name" value="SENSOR HISTIDINE KINASE"/>
    <property type="match status" value="1"/>
</dbReference>
<evidence type="ECO:0000256" key="4">
    <source>
        <dbReference type="ARBA" id="ARBA00022679"/>
    </source>
</evidence>
<dbReference type="SUPFAM" id="SSF55874">
    <property type="entry name" value="ATPase domain of HSP90 chaperone/DNA topoisomerase II/histidine kinase"/>
    <property type="match status" value="1"/>
</dbReference>
<name>A0A833H1E5_9LEPT</name>
<comment type="caution">
    <text evidence="11">The sequence shown here is derived from an EMBL/GenBank/DDBJ whole genome shotgun (WGS) entry which is preliminary data.</text>
</comment>
<keyword evidence="3" id="KW-0597">Phosphoprotein</keyword>
<evidence type="ECO:0000256" key="3">
    <source>
        <dbReference type="ARBA" id="ARBA00022553"/>
    </source>
</evidence>
<dbReference type="CDD" id="cd00082">
    <property type="entry name" value="HisKA"/>
    <property type="match status" value="1"/>
</dbReference>
<dbReference type="PRINTS" id="PR00344">
    <property type="entry name" value="BCTRLSENSOR"/>
</dbReference>
<dbReference type="EC" id="2.7.13.3" evidence="2"/>
<evidence type="ECO:0000256" key="8">
    <source>
        <dbReference type="ARBA" id="ARBA00023012"/>
    </source>
</evidence>
<comment type="catalytic activity">
    <reaction evidence="1">
        <text>ATP + protein L-histidine = ADP + protein N-phospho-L-histidine.</text>
        <dbReference type="EC" id="2.7.13.3"/>
    </reaction>
</comment>
<keyword evidence="7" id="KW-0067">ATP-binding</keyword>
<dbReference type="SMART" id="SM00387">
    <property type="entry name" value="HATPase_c"/>
    <property type="match status" value="1"/>
</dbReference>